<name>A0AAD6JES3_9ROSI</name>
<gene>
    <name evidence="1" type="ORF">OIU84_012031</name>
</gene>
<accession>A0AAD6JES3</accession>
<dbReference type="EMBL" id="JAPFFJ010000017">
    <property type="protein sequence ID" value="KAJ6403748.1"/>
    <property type="molecule type" value="Genomic_DNA"/>
</dbReference>
<dbReference type="Proteomes" id="UP001162972">
    <property type="component" value="Chromosome 2"/>
</dbReference>
<keyword evidence="2" id="KW-1185">Reference proteome</keyword>
<comment type="caution">
    <text evidence="1">The sequence shown here is derived from an EMBL/GenBank/DDBJ whole genome shotgun (WGS) entry which is preliminary data.</text>
</comment>
<proteinExistence type="predicted"/>
<reference evidence="1 2" key="1">
    <citation type="journal article" date="2023" name="Int. J. Mol. Sci.">
        <title>De Novo Assembly and Annotation of 11 Diverse Shrub Willow (Salix) Genomes Reveals Novel Gene Organization in Sex-Linked Regions.</title>
        <authorList>
            <person name="Hyden B."/>
            <person name="Feng K."/>
            <person name="Yates T.B."/>
            <person name="Jawdy S."/>
            <person name="Cereghino C."/>
            <person name="Smart L.B."/>
            <person name="Muchero W."/>
        </authorList>
    </citation>
    <scope>NUCLEOTIDE SEQUENCE [LARGE SCALE GENOMIC DNA]</scope>
    <source>
        <tissue evidence="1">Shoot tip</tissue>
    </source>
</reference>
<evidence type="ECO:0000313" key="2">
    <source>
        <dbReference type="Proteomes" id="UP001162972"/>
    </source>
</evidence>
<protein>
    <submittedName>
        <fullName evidence="1">Uncharacterized protein</fullName>
    </submittedName>
</protein>
<evidence type="ECO:0000313" key="1">
    <source>
        <dbReference type="EMBL" id="KAJ6403748.1"/>
    </source>
</evidence>
<dbReference type="AlphaFoldDB" id="A0AAD6JES3"/>
<organism evidence="1 2">
    <name type="scientific">Salix udensis</name>
    <dbReference type="NCBI Taxonomy" id="889485"/>
    <lineage>
        <taxon>Eukaryota</taxon>
        <taxon>Viridiplantae</taxon>
        <taxon>Streptophyta</taxon>
        <taxon>Embryophyta</taxon>
        <taxon>Tracheophyta</taxon>
        <taxon>Spermatophyta</taxon>
        <taxon>Magnoliopsida</taxon>
        <taxon>eudicotyledons</taxon>
        <taxon>Gunneridae</taxon>
        <taxon>Pentapetalae</taxon>
        <taxon>rosids</taxon>
        <taxon>fabids</taxon>
        <taxon>Malpighiales</taxon>
        <taxon>Salicaceae</taxon>
        <taxon>Saliceae</taxon>
        <taxon>Salix</taxon>
    </lineage>
</organism>
<sequence>MPLDSTNRYHKLKLASISKRKFKGKR</sequence>